<evidence type="ECO:0000313" key="1">
    <source>
        <dbReference type="EMBL" id="KYB28530.1"/>
    </source>
</evidence>
<dbReference type="InParanoid" id="A0A139WKQ5"/>
<dbReference type="EMBL" id="KQ971324">
    <property type="protein sequence ID" value="KYB28530.1"/>
    <property type="molecule type" value="Genomic_DNA"/>
</dbReference>
<keyword evidence="2" id="KW-1185">Reference proteome</keyword>
<evidence type="ECO:0000313" key="2">
    <source>
        <dbReference type="Proteomes" id="UP000007266"/>
    </source>
</evidence>
<dbReference type="AlphaFoldDB" id="A0A139WKQ5"/>
<organism evidence="1 2">
    <name type="scientific">Tribolium castaneum</name>
    <name type="common">Red flour beetle</name>
    <dbReference type="NCBI Taxonomy" id="7070"/>
    <lineage>
        <taxon>Eukaryota</taxon>
        <taxon>Metazoa</taxon>
        <taxon>Ecdysozoa</taxon>
        <taxon>Arthropoda</taxon>
        <taxon>Hexapoda</taxon>
        <taxon>Insecta</taxon>
        <taxon>Pterygota</taxon>
        <taxon>Neoptera</taxon>
        <taxon>Endopterygota</taxon>
        <taxon>Coleoptera</taxon>
        <taxon>Polyphaga</taxon>
        <taxon>Cucujiformia</taxon>
        <taxon>Tenebrionidae</taxon>
        <taxon>Tenebrionidae incertae sedis</taxon>
        <taxon>Tribolium</taxon>
    </lineage>
</organism>
<reference evidence="1 2" key="1">
    <citation type="journal article" date="2008" name="Nature">
        <title>The genome of the model beetle and pest Tribolium castaneum.</title>
        <authorList>
            <consortium name="Tribolium Genome Sequencing Consortium"/>
            <person name="Richards S."/>
            <person name="Gibbs R.A."/>
            <person name="Weinstock G.M."/>
            <person name="Brown S.J."/>
            <person name="Denell R."/>
            <person name="Beeman R.W."/>
            <person name="Gibbs R."/>
            <person name="Beeman R.W."/>
            <person name="Brown S.J."/>
            <person name="Bucher G."/>
            <person name="Friedrich M."/>
            <person name="Grimmelikhuijzen C.J."/>
            <person name="Klingler M."/>
            <person name="Lorenzen M."/>
            <person name="Richards S."/>
            <person name="Roth S."/>
            <person name="Schroder R."/>
            <person name="Tautz D."/>
            <person name="Zdobnov E.M."/>
            <person name="Muzny D."/>
            <person name="Gibbs R.A."/>
            <person name="Weinstock G.M."/>
            <person name="Attaway T."/>
            <person name="Bell S."/>
            <person name="Buhay C.J."/>
            <person name="Chandrabose M.N."/>
            <person name="Chavez D."/>
            <person name="Clerk-Blankenburg K.P."/>
            <person name="Cree A."/>
            <person name="Dao M."/>
            <person name="Davis C."/>
            <person name="Chacko J."/>
            <person name="Dinh H."/>
            <person name="Dugan-Rocha S."/>
            <person name="Fowler G."/>
            <person name="Garner T.T."/>
            <person name="Garnes J."/>
            <person name="Gnirke A."/>
            <person name="Hawes A."/>
            <person name="Hernandez J."/>
            <person name="Hines S."/>
            <person name="Holder M."/>
            <person name="Hume J."/>
            <person name="Jhangiani S.N."/>
            <person name="Joshi V."/>
            <person name="Khan Z.M."/>
            <person name="Jackson L."/>
            <person name="Kovar C."/>
            <person name="Kowis A."/>
            <person name="Lee S."/>
            <person name="Lewis L.R."/>
            <person name="Margolis J."/>
            <person name="Morgan M."/>
            <person name="Nazareth L.V."/>
            <person name="Nguyen N."/>
            <person name="Okwuonu G."/>
            <person name="Parker D."/>
            <person name="Richards S."/>
            <person name="Ruiz S.J."/>
            <person name="Santibanez J."/>
            <person name="Savard J."/>
            <person name="Scherer S.E."/>
            <person name="Schneider B."/>
            <person name="Sodergren E."/>
            <person name="Tautz D."/>
            <person name="Vattahil S."/>
            <person name="Villasana D."/>
            <person name="White C.S."/>
            <person name="Wright R."/>
            <person name="Park Y."/>
            <person name="Beeman R.W."/>
            <person name="Lord J."/>
            <person name="Oppert B."/>
            <person name="Lorenzen M."/>
            <person name="Brown S."/>
            <person name="Wang L."/>
            <person name="Savard J."/>
            <person name="Tautz D."/>
            <person name="Richards S."/>
            <person name="Weinstock G."/>
            <person name="Gibbs R.A."/>
            <person name="Liu Y."/>
            <person name="Worley K."/>
            <person name="Weinstock G."/>
            <person name="Elsik C.G."/>
            <person name="Reese J.T."/>
            <person name="Elhaik E."/>
            <person name="Landan G."/>
            <person name="Graur D."/>
            <person name="Arensburger P."/>
            <person name="Atkinson P."/>
            <person name="Beeman R.W."/>
            <person name="Beidler J."/>
            <person name="Brown S.J."/>
            <person name="Demuth J.P."/>
            <person name="Drury D.W."/>
            <person name="Du Y.Z."/>
            <person name="Fujiwara H."/>
            <person name="Lorenzen M."/>
            <person name="Maselli V."/>
            <person name="Osanai M."/>
            <person name="Park Y."/>
            <person name="Robertson H.M."/>
            <person name="Tu Z."/>
            <person name="Wang J.J."/>
            <person name="Wang S."/>
            <person name="Richards S."/>
            <person name="Song H."/>
            <person name="Zhang L."/>
            <person name="Sodergren E."/>
            <person name="Werner D."/>
            <person name="Stanke M."/>
            <person name="Morgenstern B."/>
            <person name="Solovyev V."/>
            <person name="Kosarev P."/>
            <person name="Brown G."/>
            <person name="Chen H.C."/>
            <person name="Ermolaeva O."/>
            <person name="Hlavina W."/>
            <person name="Kapustin Y."/>
            <person name="Kiryutin B."/>
            <person name="Kitts P."/>
            <person name="Maglott D."/>
            <person name="Pruitt K."/>
            <person name="Sapojnikov V."/>
            <person name="Souvorov A."/>
            <person name="Mackey A.J."/>
            <person name="Waterhouse R.M."/>
            <person name="Wyder S."/>
            <person name="Zdobnov E.M."/>
            <person name="Zdobnov E.M."/>
            <person name="Wyder S."/>
            <person name="Kriventseva E.V."/>
            <person name="Kadowaki T."/>
            <person name="Bork P."/>
            <person name="Aranda M."/>
            <person name="Bao R."/>
            <person name="Beermann A."/>
            <person name="Berns N."/>
            <person name="Bolognesi R."/>
            <person name="Bonneton F."/>
            <person name="Bopp D."/>
            <person name="Brown S.J."/>
            <person name="Bucher G."/>
            <person name="Butts T."/>
            <person name="Chaumot A."/>
            <person name="Denell R.E."/>
            <person name="Ferrier D.E."/>
            <person name="Friedrich M."/>
            <person name="Gordon C.M."/>
            <person name="Jindra M."/>
            <person name="Klingler M."/>
            <person name="Lan Q."/>
            <person name="Lattorff H.M."/>
            <person name="Laudet V."/>
            <person name="von Levetsow C."/>
            <person name="Liu Z."/>
            <person name="Lutz R."/>
            <person name="Lynch J.A."/>
            <person name="da Fonseca R.N."/>
            <person name="Posnien N."/>
            <person name="Reuter R."/>
            <person name="Roth S."/>
            <person name="Savard J."/>
            <person name="Schinko J.B."/>
            <person name="Schmitt C."/>
            <person name="Schoppmeier M."/>
            <person name="Schroder R."/>
            <person name="Shippy T.D."/>
            <person name="Simonnet F."/>
            <person name="Marques-Souza H."/>
            <person name="Tautz D."/>
            <person name="Tomoyasu Y."/>
            <person name="Trauner J."/>
            <person name="Van der Zee M."/>
            <person name="Vervoort M."/>
            <person name="Wittkopp N."/>
            <person name="Wimmer E.A."/>
            <person name="Yang X."/>
            <person name="Jones A.K."/>
            <person name="Sattelle D.B."/>
            <person name="Ebert P.R."/>
            <person name="Nelson D."/>
            <person name="Scott J.G."/>
            <person name="Beeman R.W."/>
            <person name="Muthukrishnan S."/>
            <person name="Kramer K.J."/>
            <person name="Arakane Y."/>
            <person name="Beeman R.W."/>
            <person name="Zhu Q."/>
            <person name="Hogenkamp D."/>
            <person name="Dixit R."/>
            <person name="Oppert B."/>
            <person name="Jiang H."/>
            <person name="Zou Z."/>
            <person name="Marshall J."/>
            <person name="Elpidina E."/>
            <person name="Vinokurov K."/>
            <person name="Oppert C."/>
            <person name="Zou Z."/>
            <person name="Evans J."/>
            <person name="Lu Z."/>
            <person name="Zhao P."/>
            <person name="Sumathipala N."/>
            <person name="Altincicek B."/>
            <person name="Vilcinskas A."/>
            <person name="Williams M."/>
            <person name="Hultmark D."/>
            <person name="Hetru C."/>
            <person name="Jiang H."/>
            <person name="Grimmelikhuijzen C.J."/>
            <person name="Hauser F."/>
            <person name="Cazzamali G."/>
            <person name="Williamson M."/>
            <person name="Park Y."/>
            <person name="Li B."/>
            <person name="Tanaka Y."/>
            <person name="Predel R."/>
            <person name="Neupert S."/>
            <person name="Schachtner J."/>
            <person name="Verleyen P."/>
            <person name="Raible F."/>
            <person name="Bork P."/>
            <person name="Friedrich M."/>
            <person name="Walden K.K."/>
            <person name="Robertson H.M."/>
            <person name="Angeli S."/>
            <person name="Foret S."/>
            <person name="Bucher G."/>
            <person name="Schuetz S."/>
            <person name="Maleszka R."/>
            <person name="Wimmer E.A."/>
            <person name="Beeman R.W."/>
            <person name="Lorenzen M."/>
            <person name="Tomoyasu Y."/>
            <person name="Miller S.C."/>
            <person name="Grossmann D."/>
            <person name="Bucher G."/>
        </authorList>
    </citation>
    <scope>NUCLEOTIDE SEQUENCE [LARGE SCALE GENOMIC DNA]</scope>
    <source>
        <strain evidence="1 2">Georgia GA2</strain>
    </source>
</reference>
<name>A0A139WKQ5_TRICA</name>
<reference evidence="1 2" key="2">
    <citation type="journal article" date="2010" name="Nucleic Acids Res.">
        <title>BeetleBase in 2010: revisions to provide comprehensive genomic information for Tribolium castaneum.</title>
        <authorList>
            <person name="Kim H.S."/>
            <person name="Murphy T."/>
            <person name="Xia J."/>
            <person name="Caragea D."/>
            <person name="Park Y."/>
            <person name="Beeman R.W."/>
            <person name="Lorenzen M.D."/>
            <person name="Butcher S."/>
            <person name="Manak J.R."/>
            <person name="Brown S.J."/>
        </authorList>
    </citation>
    <scope>GENOME REANNOTATION</scope>
    <source>
        <strain evidence="1 2">Georgia GA2</strain>
    </source>
</reference>
<accession>A0A139WKQ5</accession>
<proteinExistence type="predicted"/>
<gene>
    <name evidence="1" type="primary">AUGUSTUS-3.0.2_32514</name>
    <name evidence="1" type="ORF">TcasGA2_TC032514</name>
</gene>
<protein>
    <submittedName>
        <fullName evidence="1">Uncharacterized protein</fullName>
    </submittedName>
</protein>
<dbReference type="Proteomes" id="UP000007266">
    <property type="component" value="Linkage group 3"/>
</dbReference>
<sequence length="38" mass="4281">MLGVQVLRDQCTYITSFFIVKKCSSGSVFAHSHTGIRY</sequence>